<dbReference type="GeneID" id="54465762"/>
<reference evidence="4" key="2">
    <citation type="submission" date="2020-04" db="EMBL/GenBank/DDBJ databases">
        <authorList>
            <consortium name="NCBI Genome Project"/>
        </authorList>
    </citation>
    <scope>NUCLEOTIDE SEQUENCE</scope>
    <source>
        <strain evidence="4">CBS 304.34</strain>
    </source>
</reference>
<protein>
    <submittedName>
        <fullName evidence="2 4">Uncharacterized protein</fullName>
    </submittedName>
</protein>
<sequence>MGSRVRALMTSHAHRQPITQAVVNLGWAIMVVNLSPTVSLSPDRRRTIRPLGSSSHHYTPSHPLTGIRRPPSTDISGRRFGLPTPRVGDLVRGQQPGLHTTTSPIRVPGARLRESDRNGVPVAPARAGIHEHRFRLASAAVLPGHSSHSSSSTLTTPLLLALT</sequence>
<dbReference type="EMBL" id="MU003693">
    <property type="protein sequence ID" value="KAF2815752.1"/>
    <property type="molecule type" value="Genomic_DNA"/>
</dbReference>
<reference evidence="2 4" key="1">
    <citation type="journal article" date="2020" name="Stud. Mycol.">
        <title>101 Dothideomycetes genomes: a test case for predicting lifestyles and emergence of pathogens.</title>
        <authorList>
            <person name="Haridas S."/>
            <person name="Albert R."/>
            <person name="Binder M."/>
            <person name="Bloem J."/>
            <person name="Labutti K."/>
            <person name="Salamov A."/>
            <person name="Andreopoulos B."/>
            <person name="Baker S."/>
            <person name="Barry K."/>
            <person name="Bills G."/>
            <person name="Bluhm B."/>
            <person name="Cannon C."/>
            <person name="Castanera R."/>
            <person name="Culley D."/>
            <person name="Daum C."/>
            <person name="Ezra D."/>
            <person name="Gonzalez J."/>
            <person name="Henrissat B."/>
            <person name="Kuo A."/>
            <person name="Liang C."/>
            <person name="Lipzen A."/>
            <person name="Lutzoni F."/>
            <person name="Magnuson J."/>
            <person name="Mondo S."/>
            <person name="Nolan M."/>
            <person name="Ohm R."/>
            <person name="Pangilinan J."/>
            <person name="Park H.-J."/>
            <person name="Ramirez L."/>
            <person name="Alfaro M."/>
            <person name="Sun H."/>
            <person name="Tritt A."/>
            <person name="Yoshinaga Y."/>
            <person name="Zwiers L.-H."/>
            <person name="Turgeon B."/>
            <person name="Goodwin S."/>
            <person name="Spatafora J."/>
            <person name="Crous P."/>
            <person name="Grigoriev I."/>
        </authorList>
    </citation>
    <scope>NUCLEOTIDE SEQUENCE</scope>
    <source>
        <strain evidence="2 4">CBS 304.34</strain>
    </source>
</reference>
<evidence type="ECO:0000313" key="3">
    <source>
        <dbReference type="Proteomes" id="UP000504636"/>
    </source>
</evidence>
<dbReference type="RefSeq" id="XP_033582716.1">
    <property type="nucleotide sequence ID" value="XM_033724869.1"/>
</dbReference>
<reference evidence="4" key="3">
    <citation type="submission" date="2025-04" db="UniProtKB">
        <authorList>
            <consortium name="RefSeq"/>
        </authorList>
    </citation>
    <scope>IDENTIFICATION</scope>
    <source>
        <strain evidence="4">CBS 304.34</strain>
    </source>
</reference>
<feature type="region of interest" description="Disordered" evidence="1">
    <location>
        <begin position="143"/>
        <end position="163"/>
    </location>
</feature>
<gene>
    <name evidence="2 4" type="ORF">BDZ99DRAFT_514398</name>
</gene>
<feature type="region of interest" description="Disordered" evidence="1">
    <location>
        <begin position="49"/>
        <end position="105"/>
    </location>
</feature>
<name>A0A6A6Z3M1_9PEZI</name>
<evidence type="ECO:0000313" key="4">
    <source>
        <dbReference type="RefSeq" id="XP_033582716.1"/>
    </source>
</evidence>
<organism evidence="2">
    <name type="scientific">Mytilinidion resinicola</name>
    <dbReference type="NCBI Taxonomy" id="574789"/>
    <lineage>
        <taxon>Eukaryota</taxon>
        <taxon>Fungi</taxon>
        <taxon>Dikarya</taxon>
        <taxon>Ascomycota</taxon>
        <taxon>Pezizomycotina</taxon>
        <taxon>Dothideomycetes</taxon>
        <taxon>Pleosporomycetidae</taxon>
        <taxon>Mytilinidiales</taxon>
        <taxon>Mytilinidiaceae</taxon>
        <taxon>Mytilinidion</taxon>
    </lineage>
</organism>
<proteinExistence type="predicted"/>
<evidence type="ECO:0000313" key="2">
    <source>
        <dbReference type="EMBL" id="KAF2815752.1"/>
    </source>
</evidence>
<dbReference type="AlphaFoldDB" id="A0A6A6Z3M1"/>
<evidence type="ECO:0000256" key="1">
    <source>
        <dbReference type="SAM" id="MobiDB-lite"/>
    </source>
</evidence>
<keyword evidence="3" id="KW-1185">Reference proteome</keyword>
<accession>A0A6A6Z3M1</accession>
<dbReference type="Proteomes" id="UP000504636">
    <property type="component" value="Unplaced"/>
</dbReference>